<reference evidence="3" key="1">
    <citation type="journal article" date="2020" name="Stud. Mycol.">
        <title>101 Dothideomycetes genomes: a test case for predicting lifestyles and emergence of pathogens.</title>
        <authorList>
            <person name="Haridas S."/>
            <person name="Albert R."/>
            <person name="Binder M."/>
            <person name="Bloem J."/>
            <person name="Labutti K."/>
            <person name="Salamov A."/>
            <person name="Andreopoulos B."/>
            <person name="Baker S."/>
            <person name="Barry K."/>
            <person name="Bills G."/>
            <person name="Bluhm B."/>
            <person name="Cannon C."/>
            <person name="Castanera R."/>
            <person name="Culley D."/>
            <person name="Daum C."/>
            <person name="Ezra D."/>
            <person name="Gonzalez J."/>
            <person name="Henrissat B."/>
            <person name="Kuo A."/>
            <person name="Liang C."/>
            <person name="Lipzen A."/>
            <person name="Lutzoni F."/>
            <person name="Magnuson J."/>
            <person name="Mondo S."/>
            <person name="Nolan M."/>
            <person name="Ohm R."/>
            <person name="Pangilinan J."/>
            <person name="Park H.-J."/>
            <person name="Ramirez L."/>
            <person name="Alfaro M."/>
            <person name="Sun H."/>
            <person name="Tritt A."/>
            <person name="Yoshinaga Y."/>
            <person name="Zwiers L.-H."/>
            <person name="Turgeon B."/>
            <person name="Goodwin S."/>
            <person name="Spatafora J."/>
            <person name="Crous P."/>
            <person name="Grigoriev I."/>
        </authorList>
    </citation>
    <scope>NUCLEOTIDE SEQUENCE</scope>
    <source>
        <strain evidence="3">CBS 379.55</strain>
    </source>
</reference>
<feature type="compositionally biased region" description="Basic and acidic residues" evidence="2">
    <location>
        <begin position="542"/>
        <end position="552"/>
    </location>
</feature>
<dbReference type="EMBL" id="ML986507">
    <property type="protein sequence ID" value="KAF2273855.1"/>
    <property type="molecule type" value="Genomic_DNA"/>
</dbReference>
<feature type="region of interest" description="Disordered" evidence="2">
    <location>
        <begin position="484"/>
        <end position="559"/>
    </location>
</feature>
<dbReference type="RefSeq" id="XP_033651394.1">
    <property type="nucleotide sequence ID" value="XM_033798943.1"/>
</dbReference>
<dbReference type="Gene3D" id="1.10.287.1490">
    <property type="match status" value="1"/>
</dbReference>
<evidence type="ECO:0000256" key="1">
    <source>
        <dbReference type="SAM" id="Coils"/>
    </source>
</evidence>
<dbReference type="GeneID" id="54552118"/>
<gene>
    <name evidence="3" type="ORF">EI97DRAFT_435771</name>
</gene>
<feature type="coiled-coil region" evidence="1">
    <location>
        <begin position="228"/>
        <end position="290"/>
    </location>
</feature>
<dbReference type="AlphaFoldDB" id="A0A6A6JC50"/>
<organism evidence="3 4">
    <name type="scientific">Westerdykella ornata</name>
    <dbReference type="NCBI Taxonomy" id="318751"/>
    <lineage>
        <taxon>Eukaryota</taxon>
        <taxon>Fungi</taxon>
        <taxon>Dikarya</taxon>
        <taxon>Ascomycota</taxon>
        <taxon>Pezizomycotina</taxon>
        <taxon>Dothideomycetes</taxon>
        <taxon>Pleosporomycetidae</taxon>
        <taxon>Pleosporales</taxon>
        <taxon>Sporormiaceae</taxon>
        <taxon>Westerdykella</taxon>
    </lineage>
</organism>
<accession>A0A6A6JC50</accession>
<sequence>MTAQAAERETAELKKEIQVLADEKRKLLREDFPSLAQKLSEHDKTIGYLQAELHQNHSRDEAIIATLRSEKEALQEQLRGLHDWISTRCDDRLINDYMNRINDLIEKYEVLKKENHYLKRDITDMIVVTLQAQHSGASSNKQYLDAEAESARARKELLVVTAELERAKAHMRGVQSAFKVDIKEEVNPDSDSMEDTVKSLMSSMVENKITAEITVAVLTRLSSKYYRCEELLTEIGKLKTEAEENLDKFHKAESELDKYIFEEVDRRKEVENLRTERSSLESTIQILKDQLSRCRDVLSEVRSSDISVPSCVNLLRDMEGKLTLREEELMSLYARVAPLEEELENVHADYRSQIRDLEMKQSTAKKYAYLSLENLYYEAFNKNHRLHKELAKYKKMVGETHRVPKRVPLNRMYHERRMIAVALQHVGDLVPEEWRDTKVIKGCHPVTRLAAMNIVPELVDWHAWLGEHWKKPTVPVLTEYGSWTDEEDEDNDDEGDDHRDSKQSTQNAVGPTSEEPPIDEDGNEDVDEHGDARPTWFHKKKAEVEAKEKELKAALLRHA</sequence>
<feature type="compositionally biased region" description="Acidic residues" evidence="2">
    <location>
        <begin position="484"/>
        <end position="495"/>
    </location>
</feature>
<evidence type="ECO:0000313" key="4">
    <source>
        <dbReference type="Proteomes" id="UP000800097"/>
    </source>
</evidence>
<evidence type="ECO:0000313" key="3">
    <source>
        <dbReference type="EMBL" id="KAF2273855.1"/>
    </source>
</evidence>
<evidence type="ECO:0000256" key="2">
    <source>
        <dbReference type="SAM" id="MobiDB-lite"/>
    </source>
</evidence>
<feature type="coiled-coil region" evidence="1">
    <location>
        <begin position="57"/>
        <end position="121"/>
    </location>
</feature>
<name>A0A6A6JC50_WESOR</name>
<feature type="coiled-coil region" evidence="1">
    <location>
        <begin position="3"/>
        <end position="30"/>
    </location>
</feature>
<dbReference type="Proteomes" id="UP000800097">
    <property type="component" value="Unassembled WGS sequence"/>
</dbReference>
<keyword evidence="1" id="KW-0175">Coiled coil</keyword>
<feature type="compositionally biased region" description="Acidic residues" evidence="2">
    <location>
        <begin position="516"/>
        <end position="528"/>
    </location>
</feature>
<protein>
    <submittedName>
        <fullName evidence="3">Uncharacterized protein</fullName>
    </submittedName>
</protein>
<proteinExistence type="predicted"/>
<keyword evidence="4" id="KW-1185">Reference proteome</keyword>